<comment type="cofactor">
    <cofactor evidence="1">
        <name>Zn(2+)</name>
        <dbReference type="ChEBI" id="CHEBI:29105"/>
    </cofactor>
</comment>
<evidence type="ECO:0000256" key="2">
    <source>
        <dbReference type="ARBA" id="ARBA00010951"/>
    </source>
</evidence>
<keyword evidence="3 13" id="KW-0808">Transferase</keyword>
<dbReference type="GO" id="GO:0008270">
    <property type="term" value="F:zinc ion binding"/>
    <property type="evidence" value="ECO:0007669"/>
    <property type="project" value="InterPro"/>
</dbReference>
<comment type="similarity">
    <text evidence="2">Belongs to the galactose-1-phosphate uridylyltransferase type 1 family.</text>
</comment>
<keyword evidence="5" id="KW-0479">Metal-binding</keyword>
<evidence type="ECO:0000259" key="12">
    <source>
        <dbReference type="Pfam" id="PF02744"/>
    </source>
</evidence>
<dbReference type="GO" id="GO:0006012">
    <property type="term" value="P:galactose metabolic process"/>
    <property type="evidence" value="ECO:0007669"/>
    <property type="project" value="UniProtKB-UniRule"/>
</dbReference>
<evidence type="ECO:0000256" key="9">
    <source>
        <dbReference type="PIRSR" id="PIRSR000808-1"/>
    </source>
</evidence>
<evidence type="ECO:0000256" key="6">
    <source>
        <dbReference type="ARBA" id="ARBA00022833"/>
    </source>
</evidence>
<dbReference type="EMBL" id="OMOD01000156">
    <property type="protein sequence ID" value="SPF45705.1"/>
    <property type="molecule type" value="Genomic_DNA"/>
</dbReference>
<feature type="region of interest" description="Disordered" evidence="10">
    <location>
        <begin position="50"/>
        <end position="71"/>
    </location>
</feature>
<dbReference type="PIRSF" id="PIRSF000808">
    <property type="entry name" value="GalT"/>
    <property type="match status" value="1"/>
</dbReference>
<evidence type="ECO:0000256" key="8">
    <source>
        <dbReference type="NCBIfam" id="TIGR00209"/>
    </source>
</evidence>
<dbReference type="Gene3D" id="3.30.428.10">
    <property type="entry name" value="HIT-like"/>
    <property type="match status" value="2"/>
</dbReference>
<dbReference type="SUPFAM" id="SSF54197">
    <property type="entry name" value="HIT-like"/>
    <property type="match status" value="2"/>
</dbReference>
<evidence type="ECO:0000256" key="4">
    <source>
        <dbReference type="ARBA" id="ARBA00022695"/>
    </source>
</evidence>
<dbReference type="Pfam" id="PF01087">
    <property type="entry name" value="GalP_UDP_transf"/>
    <property type="match status" value="1"/>
</dbReference>
<evidence type="ECO:0000313" key="13">
    <source>
        <dbReference type="EMBL" id="SPF45705.1"/>
    </source>
</evidence>
<dbReference type="PANTHER" id="PTHR42763:SF1">
    <property type="entry name" value="UDP-GLUCOSE--HEXOSE-1-PHOSPHATE URIDYLYLTRANSFERASE"/>
    <property type="match status" value="1"/>
</dbReference>
<name>A0A2U3L197_9BACT</name>
<proteinExistence type="inferred from homology"/>
<evidence type="ECO:0000259" key="11">
    <source>
        <dbReference type="Pfam" id="PF01087"/>
    </source>
</evidence>
<keyword evidence="7" id="KW-0119">Carbohydrate metabolism</keyword>
<keyword evidence="4 13" id="KW-0548">Nucleotidyltransferase</keyword>
<evidence type="ECO:0000256" key="7">
    <source>
        <dbReference type="ARBA" id="ARBA00023277"/>
    </source>
</evidence>
<keyword evidence="6" id="KW-0862">Zinc</keyword>
<dbReference type="NCBIfam" id="TIGR00209">
    <property type="entry name" value="galT_1"/>
    <property type="match status" value="1"/>
</dbReference>
<dbReference type="InterPro" id="IPR005850">
    <property type="entry name" value="GalP_Utransf_C"/>
</dbReference>
<evidence type="ECO:0000256" key="3">
    <source>
        <dbReference type="ARBA" id="ARBA00022679"/>
    </source>
</evidence>
<dbReference type="UniPathway" id="UPA00214"/>
<dbReference type="PANTHER" id="PTHR42763">
    <property type="entry name" value="ADP-GLUCOSE PHOSPHORYLASE"/>
    <property type="match status" value="1"/>
</dbReference>
<reference evidence="14" key="1">
    <citation type="submission" date="2018-02" db="EMBL/GenBank/DDBJ databases">
        <authorList>
            <person name="Hausmann B."/>
        </authorList>
    </citation>
    <scope>NUCLEOTIDE SEQUENCE [LARGE SCALE GENOMIC DNA]</scope>
    <source>
        <strain evidence="14">Peat soil MAG SbA1</strain>
    </source>
</reference>
<dbReference type="GO" id="GO:0008108">
    <property type="term" value="F:UDP-glucose:hexose-1-phosphate uridylyltransferase activity"/>
    <property type="evidence" value="ECO:0007669"/>
    <property type="project" value="UniProtKB-UniRule"/>
</dbReference>
<dbReference type="InterPro" id="IPR053177">
    <property type="entry name" value="ADP-glucose_phosphorylase"/>
</dbReference>
<dbReference type="InterPro" id="IPR001937">
    <property type="entry name" value="GalP_UDPtransf1"/>
</dbReference>
<feature type="active site" description="Tele-UMP-histidine intermediate" evidence="9">
    <location>
        <position position="170"/>
    </location>
</feature>
<dbReference type="InterPro" id="IPR005849">
    <property type="entry name" value="GalP_Utransf_N"/>
</dbReference>
<accession>A0A2U3L197</accession>
<dbReference type="EC" id="2.7.7.12" evidence="8"/>
<dbReference type="Proteomes" id="UP000238701">
    <property type="component" value="Unassembled WGS sequence"/>
</dbReference>
<evidence type="ECO:0000256" key="5">
    <source>
        <dbReference type="ARBA" id="ARBA00022723"/>
    </source>
</evidence>
<evidence type="ECO:0000313" key="14">
    <source>
        <dbReference type="Proteomes" id="UP000238701"/>
    </source>
</evidence>
<dbReference type="Pfam" id="PF02744">
    <property type="entry name" value="GalP_UDP_tr_C"/>
    <property type="match status" value="1"/>
</dbReference>
<gene>
    <name evidence="13" type="ORF">SBA1_600008</name>
</gene>
<evidence type="ECO:0000256" key="1">
    <source>
        <dbReference type="ARBA" id="ARBA00001947"/>
    </source>
</evidence>
<feature type="domain" description="Galactose-1-phosphate uridyl transferase N-terminal" evidence="11">
    <location>
        <begin position="3"/>
        <end position="180"/>
    </location>
</feature>
<dbReference type="OrthoDB" id="9769064at2"/>
<dbReference type="InterPro" id="IPR036265">
    <property type="entry name" value="HIT-like_sf"/>
</dbReference>
<feature type="domain" description="Galactose-1-phosphate uridyl transferase C-terminal" evidence="12">
    <location>
        <begin position="189"/>
        <end position="310"/>
    </location>
</feature>
<evidence type="ECO:0000256" key="10">
    <source>
        <dbReference type="SAM" id="MobiDB-lite"/>
    </source>
</evidence>
<sequence>MPELRKDPIVGRWVIISTDRAKRPTDFARENMKIKGGFCPFCYGNESKTPPEIQAYRPNPNGGPAPQRDTPGWTVRVVPNKFPALGIEGNLNRQAEGMFDRMNGIGAHEVIIETPDHTASLATLPPKRIEDVLWTFRDRILDLKKDRRFKYILIFKNHGEAAGASLEHAHSQLIALPILPINVTQELEGAKQYFLYKERCVFCDIIRQEMDGGSRVVGENENFVTLAPYAPRFPFETWILPKQHESAFENSSSHMFENLARSMKNLLLRADRVLDNPPYNLVIHSSPVQDPTNDHYHWHIEFMPKLTKTAGFEWGTGFYINPTPPEEAAKFLREANVEETAPVPVS</sequence>
<organism evidence="13 14">
    <name type="scientific">Candidatus Sulfotelmatobacter kueseliae</name>
    <dbReference type="NCBI Taxonomy" id="2042962"/>
    <lineage>
        <taxon>Bacteria</taxon>
        <taxon>Pseudomonadati</taxon>
        <taxon>Acidobacteriota</taxon>
        <taxon>Terriglobia</taxon>
        <taxon>Terriglobales</taxon>
        <taxon>Candidatus Korobacteraceae</taxon>
        <taxon>Candidatus Sulfotelmatobacter</taxon>
    </lineage>
</organism>
<protein>
    <recommendedName>
        <fullName evidence="8">Galactose-1-phosphate uridylyltransferase</fullName>
        <ecNumber evidence="8">2.7.7.12</ecNumber>
    </recommendedName>
</protein>
<dbReference type="AlphaFoldDB" id="A0A2U3L197"/>